<dbReference type="Pfam" id="PF12320">
    <property type="entry name" value="SbcD_C"/>
    <property type="match status" value="1"/>
</dbReference>
<keyword evidence="11" id="KW-1185">Reference proteome</keyword>
<dbReference type="InterPro" id="IPR041796">
    <property type="entry name" value="Mre11_N"/>
</dbReference>
<dbReference type="InterPro" id="IPR029052">
    <property type="entry name" value="Metallo-depent_PP-like"/>
</dbReference>
<dbReference type="Proteomes" id="UP000631576">
    <property type="component" value="Unassembled WGS sequence"/>
</dbReference>
<dbReference type="SUPFAM" id="SSF56300">
    <property type="entry name" value="Metallo-dependent phosphatases"/>
    <property type="match status" value="1"/>
</dbReference>
<dbReference type="GO" id="GO:0004527">
    <property type="term" value="F:exonuclease activity"/>
    <property type="evidence" value="ECO:0007669"/>
    <property type="project" value="UniProtKB-KW"/>
</dbReference>
<organism evidence="10 11">
    <name type="scientific">Ruminococcus hominis</name>
    <dbReference type="NCBI Taxonomy" id="2763065"/>
    <lineage>
        <taxon>Bacteria</taxon>
        <taxon>Bacillati</taxon>
        <taxon>Bacillota</taxon>
        <taxon>Clostridia</taxon>
        <taxon>Eubacteriales</taxon>
        <taxon>Oscillospiraceae</taxon>
        <taxon>Ruminococcus</taxon>
    </lineage>
</organism>
<dbReference type="InterPro" id="IPR004593">
    <property type="entry name" value="SbcD"/>
</dbReference>
<keyword evidence="6 7" id="KW-0269">Exonuclease</keyword>
<accession>A0ABR7G6R5</accession>
<dbReference type="Gene3D" id="3.60.21.10">
    <property type="match status" value="1"/>
</dbReference>
<keyword evidence="4 7" id="KW-0540">Nuclease</keyword>
<evidence type="ECO:0000256" key="1">
    <source>
        <dbReference type="ARBA" id="ARBA00010555"/>
    </source>
</evidence>
<dbReference type="InterPro" id="IPR050535">
    <property type="entry name" value="DNA_Repair-Maintenance_Comp"/>
</dbReference>
<comment type="function">
    <text evidence="7">SbcCD cleaves DNA hairpin structures. These structures can inhibit DNA replication and are intermediates in certain DNA recombination reactions. The complex acts as a 3'-&gt;5' double strand exonuclease that can open hairpins. It also has a 5' single-strand endonuclease activity.</text>
</comment>
<dbReference type="InterPro" id="IPR026843">
    <property type="entry name" value="SbcD_C"/>
</dbReference>
<comment type="subunit">
    <text evidence="2 7">Heterodimer of SbcC and SbcD.</text>
</comment>
<evidence type="ECO:0000256" key="7">
    <source>
        <dbReference type="RuleBase" id="RU363069"/>
    </source>
</evidence>
<keyword evidence="5 7" id="KW-0378">Hydrolase</keyword>
<feature type="domain" description="Nuclease SbcCD subunit D C-terminal" evidence="9">
    <location>
        <begin position="273"/>
        <end position="361"/>
    </location>
</feature>
<dbReference type="RefSeq" id="WP_118724763.1">
    <property type="nucleotide sequence ID" value="NZ_JACOPE010000001.1"/>
</dbReference>
<keyword evidence="7" id="KW-0233">DNA recombination</keyword>
<evidence type="ECO:0000256" key="3">
    <source>
        <dbReference type="ARBA" id="ARBA00013365"/>
    </source>
</evidence>
<comment type="similarity">
    <text evidence="1 7">Belongs to the SbcD family.</text>
</comment>
<evidence type="ECO:0000256" key="6">
    <source>
        <dbReference type="ARBA" id="ARBA00022839"/>
    </source>
</evidence>
<proteinExistence type="inferred from homology"/>
<name>A0ABR7G6R5_9FIRM</name>
<evidence type="ECO:0000259" key="9">
    <source>
        <dbReference type="Pfam" id="PF12320"/>
    </source>
</evidence>
<feature type="domain" description="Calcineurin-like phosphoesterase" evidence="8">
    <location>
        <begin position="1"/>
        <end position="222"/>
    </location>
</feature>
<evidence type="ECO:0000256" key="5">
    <source>
        <dbReference type="ARBA" id="ARBA00022801"/>
    </source>
</evidence>
<dbReference type="EMBL" id="JACOPE010000001">
    <property type="protein sequence ID" value="MBC5682491.1"/>
    <property type="molecule type" value="Genomic_DNA"/>
</dbReference>
<evidence type="ECO:0000256" key="2">
    <source>
        <dbReference type="ARBA" id="ARBA00011322"/>
    </source>
</evidence>
<dbReference type="PANTHER" id="PTHR30337">
    <property type="entry name" value="COMPONENT OF ATP-DEPENDENT DSDNA EXONUCLEASE"/>
    <property type="match status" value="1"/>
</dbReference>
<evidence type="ECO:0000313" key="10">
    <source>
        <dbReference type="EMBL" id="MBC5682491.1"/>
    </source>
</evidence>
<dbReference type="NCBIfam" id="TIGR00619">
    <property type="entry name" value="sbcd"/>
    <property type="match status" value="1"/>
</dbReference>
<sequence>MRFFHLSDLHIGKQLHSYNLRQDQEHILQEVVSYAEKIRPDAIVFAGDIYDKSVPSAEAVRIFDEFLTKLSSLEPAIPILIIAGNHDSAQRLNYASQILKRQNIYIAGNVPETEDEYLKKLTLQDEEGKVNFYFLPFLKPGYVRGVFDEEIPESYEAAVRKILEREHIDWNERNVLISHQFYAGRGQKMERSESETASVGGLDLIDSSCVQNFDYVALGHLHGAQRAGAEHIRYCGTLLKYSVSEANQNKTLHLISLGKKEDAVQVEELPLHPLRDVRKVRGELEEIIADAKLENKDDYISVTLTDEVDPYKPKEQLERVYSHILEVRMDNTRTRKKLEEFEEEAVVSDPLTVFEEFFEEMQGRAMNEEEKSLLVEVLEEAGE</sequence>
<dbReference type="Pfam" id="PF00149">
    <property type="entry name" value="Metallophos"/>
    <property type="match status" value="1"/>
</dbReference>
<evidence type="ECO:0000259" key="8">
    <source>
        <dbReference type="Pfam" id="PF00149"/>
    </source>
</evidence>
<dbReference type="InterPro" id="IPR004843">
    <property type="entry name" value="Calcineurin-like_PHP"/>
</dbReference>
<evidence type="ECO:0000313" key="11">
    <source>
        <dbReference type="Proteomes" id="UP000631576"/>
    </source>
</evidence>
<keyword evidence="7" id="KW-0235">DNA replication</keyword>
<protein>
    <recommendedName>
        <fullName evidence="3 7">Nuclease SbcCD subunit D</fullName>
    </recommendedName>
</protein>
<reference evidence="10 11" key="1">
    <citation type="submission" date="2020-08" db="EMBL/GenBank/DDBJ databases">
        <title>Genome public.</title>
        <authorList>
            <person name="Liu C."/>
            <person name="Sun Q."/>
        </authorList>
    </citation>
    <scope>NUCLEOTIDE SEQUENCE [LARGE SCALE GENOMIC DNA]</scope>
    <source>
        <strain evidence="10 11">NSJ-13</strain>
    </source>
</reference>
<dbReference type="CDD" id="cd00840">
    <property type="entry name" value="MPP_Mre11_N"/>
    <property type="match status" value="1"/>
</dbReference>
<gene>
    <name evidence="7" type="primary">sbcD</name>
    <name evidence="10" type="ORF">H8S40_02665</name>
</gene>
<dbReference type="PANTHER" id="PTHR30337:SF0">
    <property type="entry name" value="NUCLEASE SBCCD SUBUNIT D"/>
    <property type="match status" value="1"/>
</dbReference>
<keyword evidence="7" id="KW-0255">Endonuclease</keyword>
<comment type="caution">
    <text evidence="10">The sequence shown here is derived from an EMBL/GenBank/DDBJ whole genome shotgun (WGS) entry which is preliminary data.</text>
</comment>
<evidence type="ECO:0000256" key="4">
    <source>
        <dbReference type="ARBA" id="ARBA00022722"/>
    </source>
</evidence>